<name>A0ACB7Y2C5_9ERIC</name>
<organism evidence="1 2">
    <name type="scientific">Vaccinium darrowii</name>
    <dbReference type="NCBI Taxonomy" id="229202"/>
    <lineage>
        <taxon>Eukaryota</taxon>
        <taxon>Viridiplantae</taxon>
        <taxon>Streptophyta</taxon>
        <taxon>Embryophyta</taxon>
        <taxon>Tracheophyta</taxon>
        <taxon>Spermatophyta</taxon>
        <taxon>Magnoliopsida</taxon>
        <taxon>eudicotyledons</taxon>
        <taxon>Gunneridae</taxon>
        <taxon>Pentapetalae</taxon>
        <taxon>asterids</taxon>
        <taxon>Ericales</taxon>
        <taxon>Ericaceae</taxon>
        <taxon>Vaccinioideae</taxon>
        <taxon>Vaccinieae</taxon>
        <taxon>Vaccinium</taxon>
    </lineage>
</organism>
<reference evidence="1 2" key="1">
    <citation type="journal article" date="2021" name="Hortic Res">
        <title>High-quality reference genome and annotation aids understanding of berry development for evergreen blueberry (Vaccinium darrowii).</title>
        <authorList>
            <person name="Yu J."/>
            <person name="Hulse-Kemp A.M."/>
            <person name="Babiker E."/>
            <person name="Staton M."/>
        </authorList>
    </citation>
    <scope>NUCLEOTIDE SEQUENCE [LARGE SCALE GENOMIC DNA]</scope>
    <source>
        <strain evidence="2">cv. NJ 8807/NJ 8810</strain>
        <tissue evidence="1">Young leaf</tissue>
    </source>
</reference>
<comment type="caution">
    <text evidence="1">The sequence shown here is derived from an EMBL/GenBank/DDBJ whole genome shotgun (WGS) entry which is preliminary data.</text>
</comment>
<dbReference type="EMBL" id="CM037155">
    <property type="protein sequence ID" value="KAH7847609.1"/>
    <property type="molecule type" value="Genomic_DNA"/>
</dbReference>
<accession>A0ACB7Y2C5</accession>
<evidence type="ECO:0000313" key="2">
    <source>
        <dbReference type="Proteomes" id="UP000828048"/>
    </source>
</evidence>
<protein>
    <submittedName>
        <fullName evidence="1">Uncharacterized protein</fullName>
    </submittedName>
</protein>
<keyword evidence="2" id="KW-1185">Reference proteome</keyword>
<gene>
    <name evidence="1" type="ORF">Vadar_028082</name>
</gene>
<sequence>MDTQSGLPLLVQQFKALFVKNFLLSWRHKGFMFAQLISPLVFLLLLFAVEKSADPSAKGKPLYDPVALTSLPIPPCEAKFYTTPPCYDFAWSGNASSKIASIVGQIMANNPGRPIPISKVKSFDTKKEVDEWLFNNPMRCPGVLHFQEKSATVIGYGIQTNSTQVDKRGQFEDVTFKYQIPLQIAAEREIARSFIGGPNFGSWVVGLKEFAHPAIFASGFSWTKVLLPSAGPLFLLAITIFPFVFQISSLVTEKELKLRQAMTIMCLYDTAYWLSWLVWETTFALLLSLVTVLLGRIFRLPLFLSNSFLIVFPVFFLFQISMNDIFKMYIATFFLWFLVAIYLDNILPNSSGVRKSIFYFLNPGYWTGKGGDKIEEGGIFSWLHSIPQVEHKTPDDEDVFEEENIVKHQATEDLVDPNVVVQIRGLIKTYPGKIKIGCGKCTRKSHFHAVKGLWVNIPKDQLFCILGPNGAGKTTTISCLTGLCPATSGDGNLSINFLNSYVHGLQISSDKASMNQIPNHRASSSLTALIYGHSIRNSVGMSNIRKLIGVCPQFDTLWDALSAEEHLYLFASIKGIPATSIKSVVQKSIADVKLTYAAKGRARGYSGGMKRRLSVAIALIGDPKLVILDEPTTGMDPITRRHVWDIIEDAKKGRAIILTTHSMEEADILSDRIGIVVKGTLRCIGNSTRLKSKFGCGFITNVSFSETNMDAAESSRQALRNFFKQHLNVVPKEETKYFVSYVIPQKEGSNLMNFFAELQEREKEFGISDIQLNLTTLEDVFLNVTKKAALENAVVESNMTTLTLESGESLLIPVGAEKIGIPGSVNLQNRNGLMVEVYWGQGSDSNLCITGHSDETPIPDELFFKLPPSLLAGNPCHGLVLDF</sequence>
<dbReference type="Proteomes" id="UP000828048">
    <property type="component" value="Chromosome 5"/>
</dbReference>
<evidence type="ECO:0000313" key="1">
    <source>
        <dbReference type="EMBL" id="KAH7847609.1"/>
    </source>
</evidence>
<proteinExistence type="predicted"/>